<organism evidence="2 3">
    <name type="scientific">Dolosigranulum pigrum</name>
    <dbReference type="NCBI Taxonomy" id="29394"/>
    <lineage>
        <taxon>Bacteria</taxon>
        <taxon>Bacillati</taxon>
        <taxon>Bacillota</taxon>
        <taxon>Bacilli</taxon>
        <taxon>Lactobacillales</taxon>
        <taxon>Carnobacteriaceae</taxon>
        <taxon>Dolosigranulum</taxon>
    </lineage>
</organism>
<sequence>MTDYLDTYQLKMRRRGRNRYERNYNKKKRSFNYWFAQALNKEECLIDGVPAELVFQDHSQSNTKGLSDDKYVIADNMTKIDIGSYIEWRDMEWLVYNGEQKTIPTHQQYQIQEVNWTVKWLRNGEIINNGKGYGAHVRNQTLYTLGVSFVGDLASLANAKMMMFLQANDDTRNIKIGQRLYIGRKVYKILFVDEISRDGIVNCLMEQDQEHKDYDNPELRIADYYRDGKNPSMNAQVKPSNPTDNQANSTEEVELTGTEQARISSTHIFRLSETKHVVTEWNVVNFNSNNNPFQIKRKDEKEIELHFKDEFRNIGDSVTIFATLDDGRVVQKATRIIKKY</sequence>
<gene>
    <name evidence="2" type="ORF">B8A44_07755</name>
</gene>
<proteinExistence type="predicted"/>
<evidence type="ECO:0000313" key="2">
    <source>
        <dbReference type="EMBL" id="RAN62434.1"/>
    </source>
</evidence>
<evidence type="ECO:0000256" key="1">
    <source>
        <dbReference type="SAM" id="MobiDB-lite"/>
    </source>
</evidence>
<dbReference type="EMBL" id="NAQV01000023">
    <property type="protein sequence ID" value="RAN62434.1"/>
    <property type="molecule type" value="Genomic_DNA"/>
</dbReference>
<evidence type="ECO:0000313" key="3">
    <source>
        <dbReference type="Proteomes" id="UP000249099"/>
    </source>
</evidence>
<comment type="caution">
    <text evidence="2">The sequence shown here is derived from an EMBL/GenBank/DDBJ whole genome shotgun (WGS) entry which is preliminary data.</text>
</comment>
<protein>
    <submittedName>
        <fullName evidence="2">Uncharacterized protein</fullName>
    </submittedName>
</protein>
<reference evidence="2 3" key="1">
    <citation type="submission" date="2017-03" db="EMBL/GenBank/DDBJ databases">
        <title>wgs assembly of Dolosigranulum pigrum KPL CDC strains.</title>
        <authorList>
            <person name="Brugger S.D."/>
            <person name="Pettigrew M."/>
            <person name="Kong Y."/>
            <person name="Lemon K.P."/>
        </authorList>
    </citation>
    <scope>NUCLEOTIDE SEQUENCE [LARGE SCALE GENOMIC DNA]</scope>
    <source>
        <strain evidence="2 3">KPL1931_CDC4294-98</strain>
    </source>
</reference>
<dbReference type="AlphaFoldDB" id="A0A328KKZ4"/>
<dbReference type="RefSeq" id="WP_112790382.1">
    <property type="nucleotide sequence ID" value="NZ_NAQV01000023.1"/>
</dbReference>
<name>A0A328KKZ4_9LACT</name>
<feature type="region of interest" description="Disordered" evidence="1">
    <location>
        <begin position="230"/>
        <end position="250"/>
    </location>
</feature>
<feature type="compositionally biased region" description="Polar residues" evidence="1">
    <location>
        <begin position="231"/>
        <end position="250"/>
    </location>
</feature>
<dbReference type="Proteomes" id="UP000249099">
    <property type="component" value="Unassembled WGS sequence"/>
</dbReference>
<accession>A0A328KKZ4</accession>